<keyword evidence="5" id="KW-0418">Kinase</keyword>
<evidence type="ECO:0000256" key="3">
    <source>
        <dbReference type="ARBA" id="ARBA00022679"/>
    </source>
</evidence>
<dbReference type="GO" id="GO:0000160">
    <property type="term" value="P:phosphorelay signal transduction system"/>
    <property type="evidence" value="ECO:0007669"/>
    <property type="project" value="UniProtKB-KW"/>
</dbReference>
<gene>
    <name evidence="9" type="ORF">OD750_009765</name>
</gene>
<organism evidence="9 10">
    <name type="scientific">Tahibacter soli</name>
    <dbReference type="NCBI Taxonomy" id="2983605"/>
    <lineage>
        <taxon>Bacteria</taxon>
        <taxon>Pseudomonadati</taxon>
        <taxon>Pseudomonadota</taxon>
        <taxon>Gammaproteobacteria</taxon>
        <taxon>Lysobacterales</taxon>
        <taxon>Rhodanobacteraceae</taxon>
        <taxon>Tahibacter</taxon>
    </lineage>
</organism>
<dbReference type="InterPro" id="IPR004358">
    <property type="entry name" value="Sig_transdc_His_kin-like_C"/>
</dbReference>
<dbReference type="PROSITE" id="PS50109">
    <property type="entry name" value="HIS_KIN"/>
    <property type="match status" value="1"/>
</dbReference>
<feature type="domain" description="Histidine kinase" evidence="8">
    <location>
        <begin position="115"/>
        <end position="372"/>
    </location>
</feature>
<evidence type="ECO:0000259" key="8">
    <source>
        <dbReference type="PROSITE" id="PS50109"/>
    </source>
</evidence>
<dbReference type="PRINTS" id="PR00344">
    <property type="entry name" value="BCTRLSENSOR"/>
</dbReference>
<name>A0A9X3YKB9_9GAMM</name>
<proteinExistence type="predicted"/>
<dbReference type="Pfam" id="PF02518">
    <property type="entry name" value="HATPase_c"/>
    <property type="match status" value="1"/>
</dbReference>
<evidence type="ECO:0000313" key="10">
    <source>
        <dbReference type="Proteomes" id="UP001139971"/>
    </source>
</evidence>
<dbReference type="EC" id="2.7.13.3" evidence="2"/>
<dbReference type="GO" id="GO:0004673">
    <property type="term" value="F:protein histidine kinase activity"/>
    <property type="evidence" value="ECO:0007669"/>
    <property type="project" value="UniProtKB-EC"/>
</dbReference>
<dbReference type="SUPFAM" id="SSF55874">
    <property type="entry name" value="ATPase domain of HSP90 chaperone/DNA topoisomerase II/histidine kinase"/>
    <property type="match status" value="1"/>
</dbReference>
<dbReference type="Gene3D" id="3.30.565.10">
    <property type="entry name" value="Histidine kinase-like ATPase, C-terminal domain"/>
    <property type="match status" value="1"/>
</dbReference>
<keyword evidence="4" id="KW-0547">Nucleotide-binding</keyword>
<sequence length="381" mass="41660">MKIDDRETTYATATVEDGSGSCLGRRIATLTRMLAARDRTIEVLIQRIESRSAREGSAYAVLEQNIALEQVVSRKTRELECEREQLKTAVDELRSTQVRLLQAQKMESIGQLAAGVAHEINTPTQYVSDNIAFLRNAFDRTFEALDTAFATLDALREVRIGPDGIGAALGRIDRRKLDFVRENAAAAFSESQDGLNRVATIVAAMKQFSHPSAGEKELVDLAEIVRTTVTVARNEWKYVAALDMQFDPQLPEVRCLRDEVSQVILNLVVNAAHAIADVVAGDREARGRIVISTHLDGDVAELRVSDTGTGIPEKIRARVFDPFFTTKGVGQGTGQGLAMAYSTIVDKHGGQIYLESEVGTGTTFFVRLPIVPPCAEHVSCG</sequence>
<dbReference type="InterPro" id="IPR036890">
    <property type="entry name" value="HATPase_C_sf"/>
</dbReference>
<evidence type="ECO:0000256" key="7">
    <source>
        <dbReference type="ARBA" id="ARBA00023012"/>
    </source>
</evidence>
<dbReference type="GO" id="GO:0005524">
    <property type="term" value="F:ATP binding"/>
    <property type="evidence" value="ECO:0007669"/>
    <property type="project" value="UniProtKB-KW"/>
</dbReference>
<dbReference type="AlphaFoldDB" id="A0A9X3YKB9"/>
<evidence type="ECO:0000256" key="1">
    <source>
        <dbReference type="ARBA" id="ARBA00000085"/>
    </source>
</evidence>
<evidence type="ECO:0000313" key="9">
    <source>
        <dbReference type="EMBL" id="MDC8012830.1"/>
    </source>
</evidence>
<evidence type="ECO:0000256" key="6">
    <source>
        <dbReference type="ARBA" id="ARBA00022840"/>
    </source>
</evidence>
<keyword evidence="10" id="KW-1185">Reference proteome</keyword>
<dbReference type="InterPro" id="IPR005467">
    <property type="entry name" value="His_kinase_dom"/>
</dbReference>
<keyword evidence="6 9" id="KW-0067">ATP-binding</keyword>
<dbReference type="SMART" id="SM00387">
    <property type="entry name" value="HATPase_c"/>
    <property type="match status" value="1"/>
</dbReference>
<keyword evidence="3" id="KW-0808">Transferase</keyword>
<dbReference type="RefSeq" id="WP_263545248.1">
    <property type="nucleotide sequence ID" value="NZ_JAOVZO020000014.1"/>
</dbReference>
<keyword evidence="7" id="KW-0902">Two-component regulatory system</keyword>
<evidence type="ECO:0000256" key="5">
    <source>
        <dbReference type="ARBA" id="ARBA00022777"/>
    </source>
</evidence>
<comment type="caution">
    <text evidence="9">The sequence shown here is derived from an EMBL/GenBank/DDBJ whole genome shotgun (WGS) entry which is preliminary data.</text>
</comment>
<accession>A0A9X3YKB9</accession>
<dbReference type="Gene3D" id="1.10.287.130">
    <property type="match status" value="1"/>
</dbReference>
<dbReference type="EMBL" id="JAOVZO020000014">
    <property type="protein sequence ID" value="MDC8012830.1"/>
    <property type="molecule type" value="Genomic_DNA"/>
</dbReference>
<evidence type="ECO:0000256" key="4">
    <source>
        <dbReference type="ARBA" id="ARBA00022741"/>
    </source>
</evidence>
<dbReference type="PANTHER" id="PTHR43065:SF46">
    <property type="entry name" value="C4-DICARBOXYLATE TRANSPORT SENSOR PROTEIN DCTB"/>
    <property type="match status" value="1"/>
</dbReference>
<comment type="catalytic activity">
    <reaction evidence="1">
        <text>ATP + protein L-histidine = ADP + protein N-phospho-L-histidine.</text>
        <dbReference type="EC" id="2.7.13.3"/>
    </reaction>
</comment>
<dbReference type="InterPro" id="IPR003594">
    <property type="entry name" value="HATPase_dom"/>
</dbReference>
<reference evidence="9" key="1">
    <citation type="submission" date="2023-02" db="EMBL/GenBank/DDBJ databases">
        <title>Tahibacter soli sp. nov. isolated from soil.</title>
        <authorList>
            <person name="Baek J.H."/>
            <person name="Lee J.K."/>
            <person name="Choi D.G."/>
            <person name="Jeon C.O."/>
        </authorList>
    </citation>
    <scope>NUCLEOTIDE SEQUENCE</scope>
    <source>
        <strain evidence="9">BL</strain>
    </source>
</reference>
<evidence type="ECO:0000256" key="2">
    <source>
        <dbReference type="ARBA" id="ARBA00012438"/>
    </source>
</evidence>
<dbReference type="PANTHER" id="PTHR43065">
    <property type="entry name" value="SENSOR HISTIDINE KINASE"/>
    <property type="match status" value="1"/>
</dbReference>
<protein>
    <recommendedName>
        <fullName evidence="2">histidine kinase</fullName>
        <ecNumber evidence="2">2.7.13.3</ecNumber>
    </recommendedName>
</protein>
<dbReference type="Proteomes" id="UP001139971">
    <property type="component" value="Unassembled WGS sequence"/>
</dbReference>